<feature type="active site" description="Proton acceptor" evidence="4">
    <location>
        <position position="225"/>
    </location>
</feature>
<feature type="short sequence motif" description="GXSXG" evidence="4">
    <location>
        <begin position="72"/>
        <end position="76"/>
    </location>
</feature>
<evidence type="ECO:0000256" key="3">
    <source>
        <dbReference type="ARBA" id="ARBA00023098"/>
    </source>
</evidence>
<evidence type="ECO:0000313" key="8">
    <source>
        <dbReference type="Proteomes" id="UP000306753"/>
    </source>
</evidence>
<dbReference type="Proteomes" id="UP000306753">
    <property type="component" value="Unassembled WGS sequence"/>
</dbReference>
<organism evidence="7 8">
    <name type="scientific">Stutzerimonas nosocomialis</name>
    <dbReference type="NCBI Taxonomy" id="1056496"/>
    <lineage>
        <taxon>Bacteria</taxon>
        <taxon>Pseudomonadati</taxon>
        <taxon>Pseudomonadota</taxon>
        <taxon>Gammaproteobacteria</taxon>
        <taxon>Pseudomonadales</taxon>
        <taxon>Pseudomonadaceae</taxon>
        <taxon>Stutzerimonas</taxon>
    </lineage>
</organism>
<dbReference type="SUPFAM" id="SSF52151">
    <property type="entry name" value="FabD/lysophospholipase-like"/>
    <property type="match status" value="1"/>
</dbReference>
<dbReference type="AlphaFoldDB" id="A0A5R9Q9E7"/>
<accession>A0A5R9Q9E7</accession>
<comment type="caution">
    <text evidence="7">The sequence shown here is derived from an EMBL/GenBank/DDBJ whole genome shotgun (WGS) entry which is preliminary data.</text>
</comment>
<dbReference type="PROSITE" id="PS51635">
    <property type="entry name" value="PNPLA"/>
    <property type="match status" value="1"/>
</dbReference>
<evidence type="ECO:0000256" key="2">
    <source>
        <dbReference type="ARBA" id="ARBA00022963"/>
    </source>
</evidence>
<evidence type="ECO:0000256" key="4">
    <source>
        <dbReference type="PROSITE-ProRule" id="PRU01161"/>
    </source>
</evidence>
<dbReference type="Gene3D" id="3.40.1090.10">
    <property type="entry name" value="Cytosolic phospholipase A2 catalytic domain"/>
    <property type="match status" value="2"/>
</dbReference>
<proteinExistence type="predicted"/>
<evidence type="ECO:0000256" key="1">
    <source>
        <dbReference type="ARBA" id="ARBA00022801"/>
    </source>
</evidence>
<keyword evidence="1 4" id="KW-0378">Hydrolase</keyword>
<dbReference type="GO" id="GO:0016042">
    <property type="term" value="P:lipid catabolic process"/>
    <property type="evidence" value="ECO:0007669"/>
    <property type="project" value="UniProtKB-UniRule"/>
</dbReference>
<feature type="short sequence motif" description="DGA/G" evidence="4">
    <location>
        <begin position="225"/>
        <end position="227"/>
    </location>
</feature>
<feature type="domain" description="PNPLA" evidence="6">
    <location>
        <begin position="40"/>
        <end position="238"/>
    </location>
</feature>
<dbReference type="InterPro" id="IPR002641">
    <property type="entry name" value="PNPLA_dom"/>
</dbReference>
<evidence type="ECO:0000313" key="7">
    <source>
        <dbReference type="EMBL" id="TLX60008.1"/>
    </source>
</evidence>
<dbReference type="InterPro" id="IPR050301">
    <property type="entry name" value="NTE"/>
</dbReference>
<protein>
    <submittedName>
        <fullName evidence="7">Patatin-like phospholipase family protein</fullName>
    </submittedName>
</protein>
<keyword evidence="2 4" id="KW-0442">Lipid degradation</keyword>
<dbReference type="RefSeq" id="WP_019186276.1">
    <property type="nucleotide sequence ID" value="NZ_QLAG01000058.1"/>
</dbReference>
<dbReference type="Pfam" id="PF01734">
    <property type="entry name" value="Patatin"/>
    <property type="match status" value="1"/>
</dbReference>
<evidence type="ECO:0000256" key="5">
    <source>
        <dbReference type="SAM" id="MobiDB-lite"/>
    </source>
</evidence>
<gene>
    <name evidence="7" type="ORF">DN820_22085</name>
</gene>
<sequence>MSTPARTRKATPARKTAASKPAPRRKSRAAPPPELLSIDLALQGGGSHGAFTWGVLDRLLEEEWLRIDGVSGTSAGAMNAAVLVDGFERGSRQGAREALARFWRAVSDAARFSPLQRGPLDVLMGRWSLEGSPAFLAMDLVSRLWSPYDLNPFGVNPLRDILERSLDFDALSKSDIKLFITATNVRTGRGKVFRNAELSPDVLLASACLPNMFQAVEVDGEYYWDGGYSGNPTMTPLVRDCNSDDVILVAVNPVERPDRPTGAREILNRINEISFNAGLLKELRMIALLRQVADVGNCEGARWASKRIHLVRNDLATVLDSSSKMSAEWAFLEMLHKEGRRVAESFLAQDGANLGKRSSIDLNVLLEGV</sequence>
<reference evidence="7 8" key="1">
    <citation type="journal article" date="2017" name="Eur. J. Clin. Microbiol. Infect. Dis.">
        <title>Uncommonly isolated clinical Pseudomonas: identification and phylogenetic assignation.</title>
        <authorList>
            <person name="Mulet M."/>
            <person name="Gomila M."/>
            <person name="Ramirez A."/>
            <person name="Cardew S."/>
            <person name="Moore E.R."/>
            <person name="Lalucat J."/>
            <person name="Garcia-Valdes E."/>
        </authorList>
    </citation>
    <scope>NUCLEOTIDE SEQUENCE [LARGE SCALE GENOMIC DNA]</scope>
    <source>
        <strain evidence="7 8">SD129</strain>
    </source>
</reference>
<keyword evidence="3 4" id="KW-0443">Lipid metabolism</keyword>
<dbReference type="PANTHER" id="PTHR14226">
    <property type="entry name" value="NEUROPATHY TARGET ESTERASE/SWISS CHEESE D.MELANOGASTER"/>
    <property type="match status" value="1"/>
</dbReference>
<evidence type="ECO:0000259" key="6">
    <source>
        <dbReference type="PROSITE" id="PS51635"/>
    </source>
</evidence>
<feature type="region of interest" description="Disordered" evidence="5">
    <location>
        <begin position="1"/>
        <end position="33"/>
    </location>
</feature>
<dbReference type="EMBL" id="QLAG01000058">
    <property type="protein sequence ID" value="TLX60008.1"/>
    <property type="molecule type" value="Genomic_DNA"/>
</dbReference>
<dbReference type="InterPro" id="IPR016035">
    <property type="entry name" value="Acyl_Trfase/lysoPLipase"/>
</dbReference>
<dbReference type="GO" id="GO:0016787">
    <property type="term" value="F:hydrolase activity"/>
    <property type="evidence" value="ECO:0007669"/>
    <property type="project" value="UniProtKB-UniRule"/>
</dbReference>
<feature type="compositionally biased region" description="Basic residues" evidence="5">
    <location>
        <begin position="1"/>
        <end position="12"/>
    </location>
</feature>
<feature type="short sequence motif" description="GXGXXG" evidence="4">
    <location>
        <begin position="44"/>
        <end position="49"/>
    </location>
</feature>
<feature type="active site" description="Nucleophile" evidence="4">
    <location>
        <position position="74"/>
    </location>
</feature>
<dbReference type="PANTHER" id="PTHR14226:SF78">
    <property type="entry name" value="SLR0060 PROTEIN"/>
    <property type="match status" value="1"/>
</dbReference>
<name>A0A5R9Q9E7_9GAMM</name>
<keyword evidence="8" id="KW-1185">Reference proteome</keyword>